<dbReference type="Pfam" id="PF00534">
    <property type="entry name" value="Glycos_transf_1"/>
    <property type="match status" value="1"/>
</dbReference>
<organism evidence="3 4">
    <name type="scientific">Algibacter lectus</name>
    <dbReference type="NCBI Taxonomy" id="221126"/>
    <lineage>
        <taxon>Bacteria</taxon>
        <taxon>Pseudomonadati</taxon>
        <taxon>Bacteroidota</taxon>
        <taxon>Flavobacteriia</taxon>
        <taxon>Flavobacteriales</taxon>
        <taxon>Flavobacteriaceae</taxon>
        <taxon>Algibacter</taxon>
    </lineage>
</organism>
<dbReference type="AlphaFoldDB" id="A0A090WS86"/>
<evidence type="ECO:0000313" key="3">
    <source>
        <dbReference type="EMBL" id="GAL79876.1"/>
    </source>
</evidence>
<dbReference type="SUPFAM" id="SSF53756">
    <property type="entry name" value="UDP-Glycosyltransferase/glycogen phosphorylase"/>
    <property type="match status" value="1"/>
</dbReference>
<protein>
    <submittedName>
        <fullName evidence="3">Glycosyltransferase</fullName>
    </submittedName>
</protein>
<reference evidence="3 4" key="1">
    <citation type="journal article" date="2014" name="Genome Announc.">
        <title>Draft Genome Sequences of Marine Flavobacterium Algibacter lectus Strains SS8 and NR4.</title>
        <authorList>
            <person name="Takatani N."/>
            <person name="Nakanishi M."/>
            <person name="Meirelles P."/>
            <person name="Mino S."/>
            <person name="Suda W."/>
            <person name="Oshima K."/>
            <person name="Hattori M."/>
            <person name="Ohkuma M."/>
            <person name="Hosokawa M."/>
            <person name="Miyashita K."/>
            <person name="Thompson F.L."/>
            <person name="Niwa A."/>
            <person name="Sawabe T."/>
            <person name="Sawabe T."/>
        </authorList>
    </citation>
    <scope>NUCLEOTIDE SEQUENCE [LARGE SCALE GENOMIC DNA]</scope>
    <source>
        <strain evidence="4">JCM19274</strain>
    </source>
</reference>
<dbReference type="GO" id="GO:0009103">
    <property type="term" value="P:lipopolysaccharide biosynthetic process"/>
    <property type="evidence" value="ECO:0007669"/>
    <property type="project" value="TreeGrafter"/>
</dbReference>
<evidence type="ECO:0000259" key="2">
    <source>
        <dbReference type="Pfam" id="PF00534"/>
    </source>
</evidence>
<dbReference type="EMBL" id="BBNU01000008">
    <property type="protein sequence ID" value="GAL79876.1"/>
    <property type="molecule type" value="Genomic_DNA"/>
</dbReference>
<name>A0A090WS86_9FLAO</name>
<dbReference type="GO" id="GO:0016757">
    <property type="term" value="F:glycosyltransferase activity"/>
    <property type="evidence" value="ECO:0007669"/>
    <property type="project" value="InterPro"/>
</dbReference>
<evidence type="ECO:0000313" key="4">
    <source>
        <dbReference type="Proteomes" id="UP000029643"/>
    </source>
</evidence>
<sequence length="323" mass="36951">MINYIFRSPLSGRNSIEELFKTLIPKVTVLNKTGTFFLSHPRATIVSMLKNTLAIRKLSGIIHITGDVHYLALLPFKKTVLTIHDVEFLKGNILKQFFLALFWFWLPSLFVKRITVISEFSKKQVLAIIPWAKRKTTVIYNPVNPILKKQPRECMSEIPQILHIGTSENKNLINTIKGGLKNIPSTLHIVGNLTQEHKEALRTNEISFKNYVDIPFSKIQELYESSDIVSFISLFEGFGMPIIEAQQVGRVVITSNKGAIPEIASNAVHYVNPLDCNEIHNGFLKLINDKDYRLSLINKGYQNIERFNLDYISNQYMAVYNEL</sequence>
<proteinExistence type="predicted"/>
<keyword evidence="1 3" id="KW-0808">Transferase</keyword>
<gene>
    <name evidence="3" type="ORF">JCM19274_2548</name>
</gene>
<dbReference type="PANTHER" id="PTHR46401">
    <property type="entry name" value="GLYCOSYLTRANSFERASE WBBK-RELATED"/>
    <property type="match status" value="1"/>
</dbReference>
<dbReference type="Proteomes" id="UP000029643">
    <property type="component" value="Unassembled WGS sequence"/>
</dbReference>
<dbReference type="InterPro" id="IPR001296">
    <property type="entry name" value="Glyco_trans_1"/>
</dbReference>
<evidence type="ECO:0000256" key="1">
    <source>
        <dbReference type="ARBA" id="ARBA00022679"/>
    </source>
</evidence>
<comment type="caution">
    <text evidence="3">The sequence shown here is derived from an EMBL/GenBank/DDBJ whole genome shotgun (WGS) entry which is preliminary data.</text>
</comment>
<dbReference type="RefSeq" id="WP_042497909.1">
    <property type="nucleotide sequence ID" value="NZ_BBNU01000008.1"/>
</dbReference>
<dbReference type="Gene3D" id="3.40.50.2000">
    <property type="entry name" value="Glycogen Phosphorylase B"/>
    <property type="match status" value="2"/>
</dbReference>
<accession>A0A090WS86</accession>
<feature type="domain" description="Glycosyl transferase family 1" evidence="2">
    <location>
        <begin position="183"/>
        <end position="302"/>
    </location>
</feature>
<dbReference type="PANTHER" id="PTHR46401:SF2">
    <property type="entry name" value="GLYCOSYLTRANSFERASE WBBK-RELATED"/>
    <property type="match status" value="1"/>
</dbReference>